<proteinExistence type="predicted"/>
<feature type="transmembrane region" description="Helical" evidence="1">
    <location>
        <begin position="26"/>
        <end position="49"/>
    </location>
</feature>
<gene>
    <name evidence="2" type="ORF">KAK10_08170</name>
</gene>
<keyword evidence="1" id="KW-0812">Transmembrane</keyword>
<accession>A0ABT0VJ81</accession>
<dbReference type="InterPro" id="IPR046503">
    <property type="entry name" value="DUF6681"/>
</dbReference>
<feature type="transmembrane region" description="Helical" evidence="1">
    <location>
        <begin position="55"/>
        <end position="76"/>
    </location>
</feature>
<dbReference type="Proteomes" id="UP001057481">
    <property type="component" value="Unassembled WGS sequence"/>
</dbReference>
<evidence type="ECO:0000313" key="3">
    <source>
        <dbReference type="Proteomes" id="UP001057481"/>
    </source>
</evidence>
<evidence type="ECO:0000313" key="2">
    <source>
        <dbReference type="EMBL" id="MCM2437882.1"/>
    </source>
</evidence>
<protein>
    <submittedName>
        <fullName evidence="2">Uncharacterized protein</fullName>
    </submittedName>
</protein>
<keyword evidence="3" id="KW-1185">Reference proteome</keyword>
<name>A0ABT0VJ81_9LACO</name>
<keyword evidence="1" id="KW-1133">Transmembrane helix</keyword>
<dbReference type="Pfam" id="PF20386">
    <property type="entry name" value="DUF6681"/>
    <property type="match status" value="1"/>
</dbReference>
<organism evidence="2 3">
    <name type="scientific">Periweissella beninensis</name>
    <dbReference type="NCBI Taxonomy" id="504936"/>
    <lineage>
        <taxon>Bacteria</taxon>
        <taxon>Bacillati</taxon>
        <taxon>Bacillota</taxon>
        <taxon>Bacilli</taxon>
        <taxon>Lactobacillales</taxon>
        <taxon>Lactobacillaceae</taxon>
        <taxon>Periweissella</taxon>
    </lineage>
</organism>
<reference evidence="2" key="1">
    <citation type="submission" date="2021-04" db="EMBL/GenBank/DDBJ databases">
        <title>Taxonomic assessment of Weissella genus.</title>
        <authorList>
            <person name="Fanelli F."/>
            <person name="Chieffi D."/>
            <person name="Dell'Aquila A."/>
            <person name="Gyu-Sung C."/>
            <person name="Franz C.M.A.P."/>
            <person name="Fusco V."/>
        </authorList>
    </citation>
    <scope>NUCLEOTIDE SEQUENCE</scope>
    <source>
        <strain evidence="2">LMG 25373</strain>
    </source>
</reference>
<comment type="caution">
    <text evidence="2">The sequence shown here is derived from an EMBL/GenBank/DDBJ whole genome shotgun (WGS) entry which is preliminary data.</text>
</comment>
<sequence length="270" mass="30697">MLITILEMVNHYFGFFNVNTKFKGRLYTILGFIGSWYILYIAISFLTAARYLRGIALLLAFLGLMYVIYLNFMYYFTRKKPILDISPRIEKMIGGGQTNTTQLTTQPTFIIPNQGFYDQKQVLPTAVKSNNDEQKNIEELVTQLEGLGVYNEKNAYQGFNDEQIKNKLLVNDNHPVYANVTGFNVPYVKLHHEGTHVIIYGGLNEMQAIRLGEIIRIGLADTTSALEKFDIFLANVNIVGGQGKTLARSGFVEKEYPYTLKAEIAYTVKK</sequence>
<keyword evidence="1" id="KW-0472">Membrane</keyword>
<dbReference type="EMBL" id="JAGMVS010000070">
    <property type="protein sequence ID" value="MCM2437882.1"/>
    <property type="molecule type" value="Genomic_DNA"/>
</dbReference>
<dbReference type="RefSeq" id="WP_205143839.1">
    <property type="nucleotide sequence ID" value="NZ_JAFBDN010000012.1"/>
</dbReference>
<evidence type="ECO:0000256" key="1">
    <source>
        <dbReference type="SAM" id="Phobius"/>
    </source>
</evidence>